<keyword evidence="4 7" id="KW-1133">Transmembrane helix</keyword>
<reference evidence="9 10" key="1">
    <citation type="submission" date="2020-08" db="EMBL/GenBank/DDBJ databases">
        <title>Whole genome shotgun sequence of Actinoplanes ianthinogenes NBRC 13996.</title>
        <authorList>
            <person name="Komaki H."/>
            <person name="Tamura T."/>
        </authorList>
    </citation>
    <scope>NUCLEOTIDE SEQUENCE [LARGE SCALE GENOMIC DNA]</scope>
    <source>
        <strain evidence="9 10">NBRC 13996</strain>
    </source>
</reference>
<dbReference type="Proteomes" id="UP000676967">
    <property type="component" value="Chromosome"/>
</dbReference>
<dbReference type="Pfam" id="PF12696">
    <property type="entry name" value="TraG-D_C"/>
    <property type="match status" value="1"/>
</dbReference>
<evidence type="ECO:0000256" key="1">
    <source>
        <dbReference type="ARBA" id="ARBA00004651"/>
    </source>
</evidence>
<evidence type="ECO:0000256" key="3">
    <source>
        <dbReference type="ARBA" id="ARBA00022692"/>
    </source>
</evidence>
<keyword evidence="5 7" id="KW-0472">Membrane</keyword>
<feature type="transmembrane region" description="Helical" evidence="7">
    <location>
        <begin position="15"/>
        <end position="37"/>
    </location>
</feature>
<gene>
    <name evidence="9" type="ORF">Aiant_68410</name>
</gene>
<feature type="transmembrane region" description="Helical" evidence="7">
    <location>
        <begin position="83"/>
        <end position="102"/>
    </location>
</feature>
<dbReference type="PANTHER" id="PTHR37937:SF1">
    <property type="entry name" value="CONJUGATIVE TRANSFER: DNA TRANSPORT"/>
    <property type="match status" value="1"/>
</dbReference>
<evidence type="ECO:0000313" key="9">
    <source>
        <dbReference type="EMBL" id="BCJ46184.1"/>
    </source>
</evidence>
<dbReference type="SUPFAM" id="SSF52540">
    <property type="entry name" value="P-loop containing nucleoside triphosphate hydrolases"/>
    <property type="match status" value="1"/>
</dbReference>
<evidence type="ECO:0000256" key="4">
    <source>
        <dbReference type="ARBA" id="ARBA00022989"/>
    </source>
</evidence>
<evidence type="ECO:0000313" key="10">
    <source>
        <dbReference type="Proteomes" id="UP000676967"/>
    </source>
</evidence>
<dbReference type="InterPro" id="IPR051539">
    <property type="entry name" value="T4SS-coupling_protein"/>
</dbReference>
<keyword evidence="2" id="KW-1003">Cell membrane</keyword>
<name>A0ABM7M3G1_9ACTN</name>
<evidence type="ECO:0000256" key="5">
    <source>
        <dbReference type="ARBA" id="ARBA00023136"/>
    </source>
</evidence>
<evidence type="ECO:0000256" key="7">
    <source>
        <dbReference type="SAM" id="Phobius"/>
    </source>
</evidence>
<feature type="domain" description="TraD/TraG TraM recognition site" evidence="8">
    <location>
        <begin position="423"/>
        <end position="541"/>
    </location>
</feature>
<evidence type="ECO:0000256" key="2">
    <source>
        <dbReference type="ARBA" id="ARBA00022475"/>
    </source>
</evidence>
<dbReference type="RefSeq" id="WP_189333011.1">
    <property type="nucleotide sequence ID" value="NZ_AP023356.1"/>
</dbReference>
<dbReference type="InterPro" id="IPR032689">
    <property type="entry name" value="TraG-D_C"/>
</dbReference>
<dbReference type="InterPro" id="IPR027417">
    <property type="entry name" value="P-loop_NTPase"/>
</dbReference>
<dbReference type="CDD" id="cd01127">
    <property type="entry name" value="TrwB_TraG_TraD_VirD4"/>
    <property type="match status" value="1"/>
</dbReference>
<organism evidence="9 10">
    <name type="scientific">Actinoplanes ianthinogenes</name>
    <dbReference type="NCBI Taxonomy" id="122358"/>
    <lineage>
        <taxon>Bacteria</taxon>
        <taxon>Bacillati</taxon>
        <taxon>Actinomycetota</taxon>
        <taxon>Actinomycetes</taxon>
        <taxon>Micromonosporales</taxon>
        <taxon>Micromonosporaceae</taxon>
        <taxon>Actinoplanes</taxon>
    </lineage>
</organism>
<dbReference type="Gene3D" id="3.40.50.300">
    <property type="entry name" value="P-loop containing nucleotide triphosphate hydrolases"/>
    <property type="match status" value="1"/>
</dbReference>
<keyword evidence="3 7" id="KW-0812">Transmembrane</keyword>
<feature type="compositionally biased region" description="Polar residues" evidence="6">
    <location>
        <begin position="512"/>
        <end position="523"/>
    </location>
</feature>
<accession>A0ABM7M3G1</accession>
<keyword evidence="10" id="KW-1185">Reference proteome</keyword>
<protein>
    <recommendedName>
        <fullName evidence="8">TraD/TraG TraM recognition site domain-containing protein</fullName>
    </recommendedName>
</protein>
<proteinExistence type="predicted"/>
<sequence>MSGGRAPGGRSNDTLLNLVLILFGALIAVAAVFHFAVRGAAALTGHHPAIRFADSIRAVRTSPVDPLAGYPEAVRGELPPAPLVWLLVLILVGVPAGLLLWWQLRRAGGRQPDGLATPAQLRATLLKGAAIRKARQVRPSLAQAKNPDPASWAMFLATHPAGPLYAQHEDSLLLIGPPRMGKTLWFAVSAILDAPGAVVATSTKAELVRLTAAMRGTEDRPVHVFDPEDIAGWPEQLRWSPVAGCEDPGVASERSRAFVAAVPLGETKNGDFFTQGADTVLRCLLHAAALGGRTMRDVAAWAADFDNDEPLDILHGDDRAAPGWHGALRTFVRGAPETVSSTKMTLGLVLKPLASPRVMAAVTPGPDEGLDVERFLAERGTLYLLSEGDDGSTAPFVTALADHIVKVAKRMSQRRPQGRLDPPLRLVLDEAANVAPLPSLAGLMSDSGGRGVTVMVLIQSPDQGRDRWGEKGYGALWAAATVKLVLGGLADANDLEQLSKLCGERRVRRTSTTHAADQPGSVTESEERERVLPPEKILTLPVGEALLFYRNMSPALVRLRPWWRRKDAAAIRAAQQPERTA</sequence>
<dbReference type="EMBL" id="AP023356">
    <property type="protein sequence ID" value="BCJ46184.1"/>
    <property type="molecule type" value="Genomic_DNA"/>
</dbReference>
<dbReference type="PANTHER" id="PTHR37937">
    <property type="entry name" value="CONJUGATIVE TRANSFER: DNA TRANSPORT"/>
    <property type="match status" value="1"/>
</dbReference>
<comment type="subcellular location">
    <subcellularLocation>
        <location evidence="1">Cell membrane</location>
        <topology evidence="1">Multi-pass membrane protein</topology>
    </subcellularLocation>
</comment>
<feature type="region of interest" description="Disordered" evidence="6">
    <location>
        <begin position="506"/>
        <end position="530"/>
    </location>
</feature>
<evidence type="ECO:0000259" key="8">
    <source>
        <dbReference type="Pfam" id="PF12696"/>
    </source>
</evidence>
<evidence type="ECO:0000256" key="6">
    <source>
        <dbReference type="SAM" id="MobiDB-lite"/>
    </source>
</evidence>